<organism evidence="2 3">
    <name type="scientific">Mortierella hygrophila</name>
    <dbReference type="NCBI Taxonomy" id="979708"/>
    <lineage>
        <taxon>Eukaryota</taxon>
        <taxon>Fungi</taxon>
        <taxon>Fungi incertae sedis</taxon>
        <taxon>Mucoromycota</taxon>
        <taxon>Mortierellomycotina</taxon>
        <taxon>Mortierellomycetes</taxon>
        <taxon>Mortierellales</taxon>
        <taxon>Mortierellaceae</taxon>
        <taxon>Mortierella</taxon>
    </lineage>
</organism>
<dbReference type="Proteomes" id="UP000723463">
    <property type="component" value="Unassembled WGS sequence"/>
</dbReference>
<accession>A0A9P6FE32</accession>
<reference evidence="2" key="1">
    <citation type="journal article" date="2020" name="Fungal Divers.">
        <title>Resolving the Mortierellaceae phylogeny through synthesis of multi-gene phylogenetics and phylogenomics.</title>
        <authorList>
            <person name="Vandepol N."/>
            <person name="Liber J."/>
            <person name="Desiro A."/>
            <person name="Na H."/>
            <person name="Kennedy M."/>
            <person name="Barry K."/>
            <person name="Grigoriev I.V."/>
            <person name="Miller A.N."/>
            <person name="O'Donnell K."/>
            <person name="Stajich J.E."/>
            <person name="Bonito G."/>
        </authorList>
    </citation>
    <scope>NUCLEOTIDE SEQUENCE</scope>
    <source>
        <strain evidence="2">NRRL 2591</strain>
    </source>
</reference>
<evidence type="ECO:0000256" key="1">
    <source>
        <dbReference type="SAM" id="MobiDB-lite"/>
    </source>
</evidence>
<feature type="region of interest" description="Disordered" evidence="1">
    <location>
        <begin position="259"/>
        <end position="281"/>
    </location>
</feature>
<dbReference type="EMBL" id="JAAAXW010000021">
    <property type="protein sequence ID" value="KAF9549200.1"/>
    <property type="molecule type" value="Genomic_DNA"/>
</dbReference>
<comment type="caution">
    <text evidence="2">The sequence shown here is derived from an EMBL/GenBank/DDBJ whole genome shotgun (WGS) entry which is preliminary data.</text>
</comment>
<dbReference type="Gene3D" id="3.80.10.10">
    <property type="entry name" value="Ribonuclease Inhibitor"/>
    <property type="match status" value="1"/>
</dbReference>
<evidence type="ECO:0000313" key="3">
    <source>
        <dbReference type="Proteomes" id="UP000723463"/>
    </source>
</evidence>
<gene>
    <name evidence="2" type="ORF">EC957_004500</name>
</gene>
<name>A0A9P6FE32_9FUNG</name>
<keyword evidence="3" id="KW-1185">Reference proteome</keyword>
<dbReference type="SUPFAM" id="SSF52047">
    <property type="entry name" value="RNI-like"/>
    <property type="match status" value="1"/>
</dbReference>
<protein>
    <submittedName>
        <fullName evidence="2">Uncharacterized protein</fullName>
    </submittedName>
</protein>
<evidence type="ECO:0000313" key="2">
    <source>
        <dbReference type="EMBL" id="KAF9549200.1"/>
    </source>
</evidence>
<dbReference type="InterPro" id="IPR032675">
    <property type="entry name" value="LRR_dom_sf"/>
</dbReference>
<sequence length="588" mass="67726">MRPSASERFFRINELVMLLGQLLNQNTLAKLMRTSKRLNEIFTPYFFHELDFFDEPSRDFRLLWPTKPIPALRKAVTHVREMTTGHLFTGYYYQCLLMHQKEINAKRAFATYQPAWMPPLDLSNRNIVSLPPLTNLTEFNWFSRPGSFDIHHRCYVKGFRQSSVPLVQALWIICCCPSLVNLDMEVFVATQQDVLVLTSVISKIPRLRRLELSTQRMESLFPTLGPTLFFMVPSTVDKLNIHYNKFVDEDDNDYDEYFGIEQDPGSGTNSQEKPERGEHKRGLTSKLTYAELQDVSTGRVQPLSNLRRLTIQAIRYGTLADVLYIFNHCPNITSLSVPHLLDHVDTDEVGRHIAKVCTKLRKLAHTSFSYDGRLGLKVLKFSYSDRKSISLDLKDAVEFKWGATRLKTLQLMIDIGDMSSLQGEDLYYKRTTPTTFSAEEIIQMKTLELFYTQIGKLVHPEKLDLEAHVQRFSHVFVPRTTFIYRLPAFPGLMSLGDRSTGRPGFLDRLGGLRKLKELKGSVHGGMEETVVTMGQKEVEWIVANLVSLERADFCCEQPMVNKETETFPWFKWLKSQRPNLALSSLLSQ</sequence>
<proteinExistence type="predicted"/>
<dbReference type="AlphaFoldDB" id="A0A9P6FE32"/>
<feature type="compositionally biased region" description="Basic and acidic residues" evidence="1">
    <location>
        <begin position="272"/>
        <end position="281"/>
    </location>
</feature>